<dbReference type="PANTHER" id="PTHR45646">
    <property type="entry name" value="SERINE/THREONINE-PROTEIN KINASE DOA-RELATED"/>
    <property type="match status" value="1"/>
</dbReference>
<evidence type="ECO:0000256" key="3">
    <source>
        <dbReference type="ARBA" id="ARBA00022741"/>
    </source>
</evidence>
<feature type="domain" description="Protein kinase" evidence="6">
    <location>
        <begin position="69"/>
        <end position="398"/>
    </location>
</feature>
<dbReference type="InterPro" id="IPR011009">
    <property type="entry name" value="Kinase-like_dom_sf"/>
</dbReference>
<protein>
    <submittedName>
        <fullName evidence="7">CMGC protein kinase</fullName>
    </submittedName>
</protein>
<dbReference type="OrthoDB" id="5979581at2759"/>
<keyword evidence="3" id="KW-0547">Nucleotide-binding</keyword>
<evidence type="ECO:0000259" key="6">
    <source>
        <dbReference type="PROSITE" id="PS50011"/>
    </source>
</evidence>
<evidence type="ECO:0000313" key="7">
    <source>
        <dbReference type="EMBL" id="KAJ5161763.1"/>
    </source>
</evidence>
<dbReference type="PROSITE" id="PS00108">
    <property type="entry name" value="PROTEIN_KINASE_ST"/>
    <property type="match status" value="1"/>
</dbReference>
<dbReference type="AlphaFoldDB" id="A0A9W9LLJ1"/>
<dbReference type="InterPro" id="IPR000719">
    <property type="entry name" value="Prot_kinase_dom"/>
</dbReference>
<dbReference type="PROSITE" id="PS50011">
    <property type="entry name" value="PROTEIN_KINASE_DOM"/>
    <property type="match status" value="1"/>
</dbReference>
<dbReference type="GO" id="GO:0043484">
    <property type="term" value="P:regulation of RNA splicing"/>
    <property type="evidence" value="ECO:0007669"/>
    <property type="project" value="TreeGrafter"/>
</dbReference>
<dbReference type="EMBL" id="JAPQKO010000005">
    <property type="protein sequence ID" value="KAJ5161763.1"/>
    <property type="molecule type" value="Genomic_DNA"/>
</dbReference>
<gene>
    <name evidence="7" type="ORF">N7492_007155</name>
</gene>
<dbReference type="GO" id="GO:0005524">
    <property type="term" value="F:ATP binding"/>
    <property type="evidence" value="ECO:0007669"/>
    <property type="project" value="UniProtKB-KW"/>
</dbReference>
<dbReference type="Gene3D" id="1.10.510.10">
    <property type="entry name" value="Transferase(Phosphotransferase) domain 1"/>
    <property type="match status" value="1"/>
</dbReference>
<dbReference type="Gene3D" id="3.30.200.20">
    <property type="entry name" value="Phosphorylase Kinase, domain 1"/>
    <property type="match status" value="1"/>
</dbReference>
<keyword evidence="4 7" id="KW-0418">Kinase</keyword>
<keyword evidence="1" id="KW-0723">Serine/threonine-protein kinase</keyword>
<dbReference type="Pfam" id="PF00069">
    <property type="entry name" value="Pkinase"/>
    <property type="match status" value="1"/>
</dbReference>
<dbReference type="GO" id="GO:0005634">
    <property type="term" value="C:nucleus"/>
    <property type="evidence" value="ECO:0007669"/>
    <property type="project" value="TreeGrafter"/>
</dbReference>
<evidence type="ECO:0000256" key="5">
    <source>
        <dbReference type="ARBA" id="ARBA00022840"/>
    </source>
</evidence>
<reference evidence="7" key="2">
    <citation type="journal article" date="2023" name="IMA Fungus">
        <title>Comparative genomic study of the Penicillium genus elucidates a diverse pangenome and 15 lateral gene transfer events.</title>
        <authorList>
            <person name="Petersen C."/>
            <person name="Sorensen T."/>
            <person name="Nielsen M.R."/>
            <person name="Sondergaard T.E."/>
            <person name="Sorensen J.L."/>
            <person name="Fitzpatrick D.A."/>
            <person name="Frisvad J.C."/>
            <person name="Nielsen K.L."/>
        </authorList>
    </citation>
    <scope>NUCLEOTIDE SEQUENCE</scope>
    <source>
        <strain evidence="7">IBT 21917</strain>
    </source>
</reference>
<dbReference type="PANTHER" id="PTHR45646:SF11">
    <property type="entry name" value="SERINE_THREONINE-PROTEIN KINASE DOA"/>
    <property type="match status" value="1"/>
</dbReference>
<proteinExistence type="predicted"/>
<dbReference type="SMART" id="SM00220">
    <property type="entry name" value="S_TKc"/>
    <property type="match status" value="1"/>
</dbReference>
<name>A0A9W9LLJ1_9EURO</name>
<dbReference type="InterPro" id="IPR051175">
    <property type="entry name" value="CLK_kinases"/>
</dbReference>
<reference evidence="7" key="1">
    <citation type="submission" date="2022-11" db="EMBL/GenBank/DDBJ databases">
        <authorList>
            <person name="Petersen C."/>
        </authorList>
    </citation>
    <scope>NUCLEOTIDE SEQUENCE</scope>
    <source>
        <strain evidence="7">IBT 21917</strain>
    </source>
</reference>
<evidence type="ECO:0000256" key="1">
    <source>
        <dbReference type="ARBA" id="ARBA00022527"/>
    </source>
</evidence>
<sequence>MDRARETRKMGSFRQITRRSLSSLTKSPFTLPPPKLISTPDRIGEERIPWYDSSGFYPAKPGDVLADRYQILVKVGWGSSSTVWLARDTRNGPDEEMLSTLKINTADNNTSERERELEQHTEKAASETTQGKHLYFVYEPMRETFSRFQTRFVNSVIPFHILKIYLMVLLQALDRLHTTCNVVHSDLKVNNIMISFEDPAVFGDFMTKQPEEPAEYKVDAAGRSIFRSRNEFGPLRPSWRSMVPRIIDFGSALQLHGETGRGLFPIQAPPYRAPEVTLGFPWNRGADIWSLGTLDMAQDSELFQQAYGANRMYDAESHLAEMIALLGPPPSSMIAESHATLARKFLHDHLIPDRRIEDTLPLLEDEAKKELLAFAKRMLVWDHEERATARELLEDPFMKL</sequence>
<accession>A0A9W9LLJ1</accession>
<keyword evidence="5" id="KW-0067">ATP-binding</keyword>
<dbReference type="Proteomes" id="UP001146351">
    <property type="component" value="Unassembled WGS sequence"/>
</dbReference>
<keyword evidence="8" id="KW-1185">Reference proteome</keyword>
<dbReference type="SUPFAM" id="SSF56112">
    <property type="entry name" value="Protein kinase-like (PK-like)"/>
    <property type="match status" value="1"/>
</dbReference>
<evidence type="ECO:0000313" key="8">
    <source>
        <dbReference type="Proteomes" id="UP001146351"/>
    </source>
</evidence>
<comment type="caution">
    <text evidence="7">The sequence shown here is derived from an EMBL/GenBank/DDBJ whole genome shotgun (WGS) entry which is preliminary data.</text>
</comment>
<organism evidence="7 8">
    <name type="scientific">Penicillium capsulatum</name>
    <dbReference type="NCBI Taxonomy" id="69766"/>
    <lineage>
        <taxon>Eukaryota</taxon>
        <taxon>Fungi</taxon>
        <taxon>Dikarya</taxon>
        <taxon>Ascomycota</taxon>
        <taxon>Pezizomycotina</taxon>
        <taxon>Eurotiomycetes</taxon>
        <taxon>Eurotiomycetidae</taxon>
        <taxon>Eurotiales</taxon>
        <taxon>Aspergillaceae</taxon>
        <taxon>Penicillium</taxon>
    </lineage>
</organism>
<evidence type="ECO:0000256" key="4">
    <source>
        <dbReference type="ARBA" id="ARBA00022777"/>
    </source>
</evidence>
<dbReference type="InterPro" id="IPR008271">
    <property type="entry name" value="Ser/Thr_kinase_AS"/>
</dbReference>
<evidence type="ECO:0000256" key="2">
    <source>
        <dbReference type="ARBA" id="ARBA00022679"/>
    </source>
</evidence>
<keyword evidence="2" id="KW-0808">Transferase</keyword>
<dbReference type="GO" id="GO:0004674">
    <property type="term" value="F:protein serine/threonine kinase activity"/>
    <property type="evidence" value="ECO:0007669"/>
    <property type="project" value="UniProtKB-KW"/>
</dbReference>